<accession>A0A1A9KMW8</accession>
<organism evidence="1 2">
    <name type="scientific">Pseudomonas citronellolis</name>
    <dbReference type="NCBI Taxonomy" id="53408"/>
    <lineage>
        <taxon>Bacteria</taxon>
        <taxon>Pseudomonadati</taxon>
        <taxon>Pseudomonadota</taxon>
        <taxon>Gammaproteobacteria</taxon>
        <taxon>Pseudomonadales</taxon>
        <taxon>Pseudomonadaceae</taxon>
        <taxon>Pseudomonas</taxon>
    </lineage>
</organism>
<evidence type="ECO:0000313" key="2">
    <source>
        <dbReference type="Proteomes" id="UP000077748"/>
    </source>
</evidence>
<name>A0A1A9KMW8_9PSED</name>
<reference evidence="1 2" key="1">
    <citation type="submission" date="2016-05" db="EMBL/GenBank/DDBJ databases">
        <title>Genome Sequence of Pseudomonas citronellolis Strain SJTE-3, an Estrogens and Persistent Organic Pollutants degradation strain.</title>
        <authorList>
            <person name="Liang R."/>
        </authorList>
    </citation>
    <scope>NUCLEOTIDE SEQUENCE [LARGE SCALE GENOMIC DNA]</scope>
    <source>
        <strain evidence="1 2">SJTE-3</strain>
        <plasmid evidence="2">Plasmid prbl16</plasmid>
    </source>
</reference>
<dbReference type="Proteomes" id="UP000077748">
    <property type="component" value="Plasmid pRBL16"/>
</dbReference>
<geneLocation type="plasmid" evidence="2">
    <name>prbl16</name>
</geneLocation>
<evidence type="ECO:0000313" key="1">
    <source>
        <dbReference type="EMBL" id="ANI18831.1"/>
    </source>
</evidence>
<gene>
    <name evidence="1" type="ORF">A9C11_32780</name>
</gene>
<sequence>MDMADKLYKCSRCDGAGKIWLFTAVLGGVCFQCGGSGKQKTKPKPRAVKWAVFGHSRETGKIGRLYNVSARTQAEAINKARDTYDRASSAWRDEWSMQQAFAQTWAELQEAGTLETAGIS</sequence>
<protein>
    <submittedName>
        <fullName evidence="1">Uncharacterized protein</fullName>
    </submittedName>
</protein>
<dbReference type="EMBL" id="CP015879">
    <property type="protein sequence ID" value="ANI18831.1"/>
    <property type="molecule type" value="Genomic_DNA"/>
</dbReference>
<dbReference type="AlphaFoldDB" id="A0A1A9KMW8"/>
<proteinExistence type="predicted"/>
<keyword evidence="1" id="KW-0614">Plasmid</keyword>